<dbReference type="KEGG" id="tsr:106554671"/>
<dbReference type="GO" id="GO:0045104">
    <property type="term" value="P:intermediate filament cytoskeleton organization"/>
    <property type="evidence" value="ECO:0007669"/>
    <property type="project" value="InterPro"/>
</dbReference>
<accession>A0A6I9YX45</accession>
<dbReference type="SMART" id="SM00150">
    <property type="entry name" value="SPEC"/>
    <property type="match status" value="17"/>
</dbReference>
<dbReference type="GO" id="GO:0005737">
    <property type="term" value="C:cytoplasm"/>
    <property type="evidence" value="ECO:0007669"/>
    <property type="project" value="TreeGrafter"/>
</dbReference>
<dbReference type="InterPro" id="IPR002017">
    <property type="entry name" value="Spectrin_repeat"/>
</dbReference>
<dbReference type="Pfam" id="PF00435">
    <property type="entry name" value="Spectrin"/>
    <property type="match status" value="12"/>
</dbReference>
<dbReference type="FunFam" id="1.20.58.60:FF:000016">
    <property type="entry name" value="Microtubule-actin cross-linking factor 1"/>
    <property type="match status" value="1"/>
</dbReference>
<dbReference type="OrthoDB" id="10016565at2759"/>
<dbReference type="Proteomes" id="UP000504617">
    <property type="component" value="Unplaced"/>
</dbReference>
<evidence type="ECO:0000313" key="3">
    <source>
        <dbReference type="RefSeq" id="XP_013928867.1"/>
    </source>
</evidence>
<feature type="coiled-coil region" evidence="1">
    <location>
        <begin position="1287"/>
        <end position="1332"/>
    </location>
</feature>
<dbReference type="FunFam" id="1.20.58.60:FF:000077">
    <property type="entry name" value="dystonin isoform X1"/>
    <property type="match status" value="1"/>
</dbReference>
<dbReference type="Gene3D" id="1.20.58.60">
    <property type="match status" value="16"/>
</dbReference>
<dbReference type="FunFam" id="1.20.58.60:FF:000008">
    <property type="entry name" value="microtubule-actin cross-linking factor 1"/>
    <property type="match status" value="2"/>
</dbReference>
<keyword evidence="2" id="KW-1185">Reference proteome</keyword>
<dbReference type="RefSeq" id="XP_013928867.1">
    <property type="nucleotide sequence ID" value="XM_014073392.1"/>
</dbReference>
<dbReference type="CDD" id="cd00176">
    <property type="entry name" value="SPEC"/>
    <property type="match status" value="9"/>
</dbReference>
<dbReference type="InterPro" id="IPR043197">
    <property type="entry name" value="Plakin"/>
</dbReference>
<reference evidence="3" key="1">
    <citation type="submission" date="2025-08" db="UniProtKB">
        <authorList>
            <consortium name="RefSeq"/>
        </authorList>
    </citation>
    <scope>IDENTIFICATION</scope>
</reference>
<dbReference type="FunFam" id="1.20.58.60:FF:000093">
    <property type="entry name" value="dystonin isoform X1"/>
    <property type="match status" value="1"/>
</dbReference>
<dbReference type="GO" id="GO:0005198">
    <property type="term" value="F:structural molecule activity"/>
    <property type="evidence" value="ECO:0007669"/>
    <property type="project" value="TreeGrafter"/>
</dbReference>
<dbReference type="GO" id="GO:0005882">
    <property type="term" value="C:intermediate filament"/>
    <property type="evidence" value="ECO:0007669"/>
    <property type="project" value="TreeGrafter"/>
</dbReference>
<dbReference type="GO" id="GO:0042060">
    <property type="term" value="P:wound healing"/>
    <property type="evidence" value="ECO:0007669"/>
    <property type="project" value="TreeGrafter"/>
</dbReference>
<dbReference type="GO" id="GO:0030056">
    <property type="term" value="C:hemidesmosome"/>
    <property type="evidence" value="ECO:0007669"/>
    <property type="project" value="TreeGrafter"/>
</dbReference>
<dbReference type="GO" id="GO:0016020">
    <property type="term" value="C:membrane"/>
    <property type="evidence" value="ECO:0007669"/>
    <property type="project" value="TreeGrafter"/>
</dbReference>
<evidence type="ECO:0000313" key="2">
    <source>
        <dbReference type="Proteomes" id="UP000504617"/>
    </source>
</evidence>
<dbReference type="PANTHER" id="PTHR23169:SF24">
    <property type="entry name" value="DYSTONIN"/>
    <property type="match status" value="1"/>
</dbReference>
<feature type="coiled-coil region" evidence="1">
    <location>
        <begin position="967"/>
        <end position="994"/>
    </location>
</feature>
<proteinExistence type="predicted"/>
<dbReference type="GeneID" id="106554671"/>
<dbReference type="FunFam" id="1.20.58.60:FF:000114">
    <property type="entry name" value="dystonin isoform X1"/>
    <property type="match status" value="1"/>
</dbReference>
<sequence length="1933" mass="222583">MLHINAAQVVCEELSALVAEDYLRTELVRQLEVVSKPFKELEQKAGRLIEQLQLTYASSHQFQQMSKDFQAWLDTKKQTQDRSPPISTKLESLRSFIEDQKEFKAALSDQIGSYEKIISEGENLLQKTQGAEKTGLQSQLNRLKANWDELHKQVNERQDKLNDCLEKALRYREHVEVLQPWITKCQNNLAEIKIGIDPVEIEDSIAQVKIWQKDLDKHQGIVELLSNAADSFLSACQTDKDIIEEEKKLLIQKMDTITEQLRIKADTLEKTSRRLKEFQESSQEIKEQLKNTKEQLETHNALKPQTYSNKHLTIMQTQQKALQTLKSQLDVTKKLAQDLVVDASDSANVSDILLQTNSLEEEFNTVSRQVEDECSFLETKLQGIGHFQNTIRELFSQFAECDDELDSMAPVARDLVTLRCQQEGIQAFLQKLQELISRNENANKACKVMLASEAEASPDLAGIKRDLEALNKQCNKLLDRAKTREEQIEGTIHRVEDFYSKLKGFAKLLEEAEEHEESQGPVGMETEIINQQLKVFQAFEKEEIEPLQFKQQEVNWLGQGLIQSAAKNASTDNLERDLEDVNTRWKTLNKKVAQRAAQLQEALLHCGRFQDAVESILSWLIDTEDLVANQKPPSAEFKVVKAQIQEQKLLQRLLDDRKPTVELIKREGEKIAESAEPPDKEKILKQLSLLDSRWAALLDKAEMRHRQLEGISTVAQQFHETLEPLVEWLATTEKKLSNSEPIGTQASKLQQQISQHKTLEEDITTHNKNLQQAINIGQVLNTLCSREDKEMVQEKLESSEGRYVEVEEKSRSRAELLKQAYCNAQIFGEDEVGLMNWLNEVHEKLSKLGVQDYKTDLLEKQHAEMLVLQEEIKIRKDNVDQAIQNGLLLLKQTTGDEIVVIQDKLEGIKARYKDITNLSSEVFKTLEEALQLSGQLQSAHKEFCSWLDKVEVELLSYNSQDPKGKELSETQERQKELKKEVKDKKSLLDHLNEVSSSLLELVPWRAREGIDKMVTEDNERYRLMSDTLNQKVEEIDAAILRSQQFDQAANNELAWVDKTEKKLMSLGDIRLERDQTFAQLQIQKGFTMEILKHKDTIEELVSSGDEIMKTCTEEEKQIMKNKLETLLHKYDMLCQMNSKRNLQLERAQSLVSQFWETYEEIWPWLTETETIISQLPAPALEYETLRQQQEEHRQLRELIAEHKPHIDKMNKTGPQLLELSPEEGFLIQEKYVAADALYSQIKEDVKKRAQTLDEAISQSTQAMFDWVDIAGSKLTSMSPVGTELETVKQQTEELKQFKKEAYQQQIEMERLNHQAELLLKKVTEENEKHTVQDPLCELRLLWECLEDKIISRQHKLEGALLALGQFQHALDELLTWLTHTEDLLNEQRPVGGDPKAIEIELAKHHVLQNDVLAHQSTVETVKKAGNDLIQSSAVEEASNLQSKLELLNQRWENVLEKTEKRKQQLDSALIQAQGFHGDVEDLQQWLTETERHLLASKPVGGLPETAREQLNTHMELCAAFEAKEETYRCLLQKGLQMLAKCPESMETNVEQDINNLKEKWESVKTKLNERKVCRRMNMRNLSAHLGSLMLDYFQCRRFHEAWIKLTEWLDDSERTLDAELEIANDPDKIKMQLAQHKDFQKSLGSKHSVYDTTNRSGRSLKEKTSLADDTLKLDDMLSELRDKWDTVCGKSVERQNKLEEALLFSGQFTDALQALIDWLYKVEPQLAEDQPVHGDVDLVMNLIDSHKGFQKELGKRTSSVQALKRSARELIEGSRDDSSWVKVQMQELGSRWETVCTLSVSKQTRLEQALHQAEEFHSVVHVLLEWLAEAEQTLRFHGILPDDEEALRMLIDQHREFMKKLEEKKIELSKATGMGEAILAICHPDSITTIKHWITIIRARFEEVVAWAKQHQQRLSGALAALIANQELLEALL</sequence>
<feature type="non-terminal residue" evidence="3">
    <location>
        <position position="1933"/>
    </location>
</feature>
<dbReference type="PANTHER" id="PTHR23169">
    <property type="entry name" value="ENVOPLAKIN"/>
    <property type="match status" value="1"/>
</dbReference>
<dbReference type="FunFam" id="1.20.58.60:FF:000022">
    <property type="entry name" value="Microtubule-actin cross-linking factor 1"/>
    <property type="match status" value="1"/>
</dbReference>
<dbReference type="FunFam" id="1.20.58.60:FF:000001">
    <property type="entry name" value="Microtubule-actin cross-linking factor 1"/>
    <property type="match status" value="3"/>
</dbReference>
<dbReference type="FunFam" id="1.20.58.60:FF:000121">
    <property type="entry name" value="dystonin isoform X1"/>
    <property type="match status" value="1"/>
</dbReference>
<feature type="coiled-coil region" evidence="1">
    <location>
        <begin position="1430"/>
        <end position="1468"/>
    </location>
</feature>
<dbReference type="FunFam" id="1.20.58.60:FF:000122">
    <property type="entry name" value="dystonin isoform X1"/>
    <property type="match status" value="1"/>
</dbReference>
<name>A0A6I9YX45_9SAUR</name>
<dbReference type="FunFam" id="1.20.58.60:FF:000031">
    <property type="entry name" value="Microtubule-actin cross-linking factor 1"/>
    <property type="match status" value="1"/>
</dbReference>
<dbReference type="InterPro" id="IPR018159">
    <property type="entry name" value="Spectrin/alpha-actinin"/>
</dbReference>
<dbReference type="FunFam" id="1.20.58.60:FF:000021">
    <property type="entry name" value="Microtubule-actin cross-linking factor 1"/>
    <property type="match status" value="1"/>
</dbReference>
<evidence type="ECO:0000256" key="1">
    <source>
        <dbReference type="SAM" id="Coils"/>
    </source>
</evidence>
<dbReference type="SUPFAM" id="SSF46966">
    <property type="entry name" value="Spectrin repeat"/>
    <property type="match status" value="14"/>
</dbReference>
<dbReference type="GO" id="GO:0008017">
    <property type="term" value="F:microtubule binding"/>
    <property type="evidence" value="ECO:0007669"/>
    <property type="project" value="TreeGrafter"/>
</dbReference>
<organism evidence="2 3">
    <name type="scientific">Thamnophis sirtalis</name>
    <dbReference type="NCBI Taxonomy" id="35019"/>
    <lineage>
        <taxon>Eukaryota</taxon>
        <taxon>Metazoa</taxon>
        <taxon>Chordata</taxon>
        <taxon>Craniata</taxon>
        <taxon>Vertebrata</taxon>
        <taxon>Euteleostomi</taxon>
        <taxon>Lepidosauria</taxon>
        <taxon>Squamata</taxon>
        <taxon>Bifurcata</taxon>
        <taxon>Unidentata</taxon>
        <taxon>Episquamata</taxon>
        <taxon>Toxicofera</taxon>
        <taxon>Serpentes</taxon>
        <taxon>Colubroidea</taxon>
        <taxon>Colubridae</taxon>
        <taxon>Natricinae</taxon>
        <taxon>Thamnophis</taxon>
    </lineage>
</organism>
<protein>
    <submittedName>
        <fullName evidence="3">Dystonin-like</fullName>
    </submittedName>
</protein>
<feature type="coiled-coil region" evidence="1">
    <location>
        <begin position="240"/>
        <end position="302"/>
    </location>
</feature>
<gene>
    <name evidence="3" type="primary">LOC106554671</name>
</gene>
<keyword evidence="1" id="KW-0175">Coiled coil</keyword>
<dbReference type="GO" id="GO:0031581">
    <property type="term" value="P:hemidesmosome assembly"/>
    <property type="evidence" value="ECO:0007669"/>
    <property type="project" value="TreeGrafter"/>
</dbReference>
<feature type="coiled-coil region" evidence="1">
    <location>
        <begin position="425"/>
        <end position="487"/>
    </location>
</feature>
<dbReference type="GO" id="GO:0005925">
    <property type="term" value="C:focal adhesion"/>
    <property type="evidence" value="ECO:0007669"/>
    <property type="project" value="TreeGrafter"/>
</dbReference>